<feature type="chain" id="PRO_5043028368" evidence="2">
    <location>
        <begin position="19"/>
        <end position="608"/>
    </location>
</feature>
<evidence type="ECO:0000313" key="3">
    <source>
        <dbReference type="EMBL" id="KAK6514963.1"/>
    </source>
</evidence>
<dbReference type="Proteomes" id="UP001307849">
    <property type="component" value="Unassembled WGS sequence"/>
</dbReference>
<reference evidence="3 4" key="1">
    <citation type="submission" date="2019-10" db="EMBL/GenBank/DDBJ databases">
        <authorList>
            <person name="Palmer J.M."/>
        </authorList>
    </citation>
    <scope>NUCLEOTIDE SEQUENCE [LARGE SCALE GENOMIC DNA]</scope>
    <source>
        <strain evidence="3 4">TWF506</strain>
    </source>
</reference>
<accession>A0AAN8RSQ0</accession>
<comment type="caution">
    <text evidence="3">The sequence shown here is derived from an EMBL/GenBank/DDBJ whole genome shotgun (WGS) entry which is preliminary data.</text>
</comment>
<organism evidence="3 4">
    <name type="scientific">Arthrobotrys conoides</name>
    <dbReference type="NCBI Taxonomy" id="74498"/>
    <lineage>
        <taxon>Eukaryota</taxon>
        <taxon>Fungi</taxon>
        <taxon>Dikarya</taxon>
        <taxon>Ascomycota</taxon>
        <taxon>Pezizomycotina</taxon>
        <taxon>Orbiliomycetes</taxon>
        <taxon>Orbiliales</taxon>
        <taxon>Orbiliaceae</taxon>
        <taxon>Arthrobotrys</taxon>
    </lineage>
</organism>
<keyword evidence="4" id="KW-1185">Reference proteome</keyword>
<proteinExistence type="predicted"/>
<evidence type="ECO:0000256" key="1">
    <source>
        <dbReference type="SAM" id="MobiDB-lite"/>
    </source>
</evidence>
<feature type="signal peptide" evidence="2">
    <location>
        <begin position="1"/>
        <end position="18"/>
    </location>
</feature>
<feature type="compositionally biased region" description="Basic and acidic residues" evidence="1">
    <location>
        <begin position="595"/>
        <end position="608"/>
    </location>
</feature>
<dbReference type="EMBL" id="JAVHJM010000004">
    <property type="protein sequence ID" value="KAK6514963.1"/>
    <property type="molecule type" value="Genomic_DNA"/>
</dbReference>
<keyword evidence="2" id="KW-0732">Signal</keyword>
<dbReference type="AlphaFoldDB" id="A0AAN8RSQ0"/>
<sequence>MLPFATFLVLAVCSLSHAFLLAQTLQPRPGGDVKESTIENEIFEDPGIDPQNAVIKPNSQRLEVCNLRTGFSRGNKLGKAKKGSRWDRMGDPKSIRYLAVVNWGDTLPLEAIAFYSSTRCRENSLVMMIRFFPDEDTAQIVHLTESYVPRNLTAWKAISIQDPDALYSNPRVAKLASSMIPGSVYIPVPGRAPMTADAGLDPEGIYCTGLVHRAKFSTYSIANLRKTGMLDLRNLVLRIKDQIKTSEDPNLRKYNFRCIPVNLRDGELGGGIGGIGTGDEDFIDADDQGSFISTKGERTVQAIIASEFPWDEGVDLTKKRTPNEIADAIIDLDSLEEGEGLSVTLKKALTRLGRIKQQRAARRKKYPAITAADLDINQGEEQQQDPNAIVIPDAQIFDTKKRLKLFPQFDLRKPGKLGKKIVKLLGGDENDPFGFIGIDTTALLGDPIDDFRPQMPDLRKQYDYDFAHELSGILNSMRPKEKVRVSDLVSSPIGEGTNDDIIKKEEYNPVRASPGSDVEEIIKEEEGDRDSRIEEEQIYSPYYDAGTVLPASITPEDTKEEEGYSTRAQYVGETEPKQEEPEVGDDPNISGSIKAEYEDSVMKEEEIE</sequence>
<evidence type="ECO:0000313" key="4">
    <source>
        <dbReference type="Proteomes" id="UP001307849"/>
    </source>
</evidence>
<gene>
    <name evidence="3" type="ORF">TWF506_007321</name>
</gene>
<feature type="region of interest" description="Disordered" evidence="1">
    <location>
        <begin position="539"/>
        <end position="608"/>
    </location>
</feature>
<evidence type="ECO:0000256" key="2">
    <source>
        <dbReference type="SAM" id="SignalP"/>
    </source>
</evidence>
<protein>
    <submittedName>
        <fullName evidence="3">Uncharacterized protein</fullName>
    </submittedName>
</protein>
<name>A0AAN8RSQ0_9PEZI</name>